<keyword evidence="5" id="KW-0805">Transcription regulation</keyword>
<keyword evidence="3 9" id="KW-0863">Zinc-finger</keyword>
<feature type="domain" description="BED-type" evidence="11">
    <location>
        <begin position="4"/>
        <end position="54"/>
    </location>
</feature>
<dbReference type="InterPro" id="IPR052035">
    <property type="entry name" value="ZnF_BED_domain_contain"/>
</dbReference>
<comment type="subcellular location">
    <subcellularLocation>
        <location evidence="1">Nucleus</location>
    </subcellularLocation>
</comment>
<dbReference type="Pfam" id="PF05699">
    <property type="entry name" value="Dimer_Tnp_hAT"/>
    <property type="match status" value="1"/>
</dbReference>
<evidence type="ECO:0000256" key="10">
    <source>
        <dbReference type="SAM" id="MobiDB-lite"/>
    </source>
</evidence>
<evidence type="ECO:0000256" key="2">
    <source>
        <dbReference type="ARBA" id="ARBA00022723"/>
    </source>
</evidence>
<keyword evidence="6" id="KW-0238">DNA-binding</keyword>
<proteinExistence type="predicted"/>
<dbReference type="GO" id="GO:0003677">
    <property type="term" value="F:DNA binding"/>
    <property type="evidence" value="ECO:0007669"/>
    <property type="project" value="UniProtKB-KW"/>
</dbReference>
<protein>
    <submittedName>
        <fullName evidence="12">Zinc finger BED domain-containing protein 1-like</fullName>
    </submittedName>
</protein>
<feature type="compositionally biased region" description="Low complexity" evidence="10">
    <location>
        <begin position="531"/>
        <end position="553"/>
    </location>
</feature>
<dbReference type="InterPro" id="IPR012337">
    <property type="entry name" value="RNaseH-like_sf"/>
</dbReference>
<keyword evidence="7" id="KW-0804">Transcription</keyword>
<dbReference type="SMART" id="SM00614">
    <property type="entry name" value="ZnF_BED"/>
    <property type="match status" value="1"/>
</dbReference>
<dbReference type="PROSITE" id="PS50808">
    <property type="entry name" value="ZF_BED"/>
    <property type="match status" value="1"/>
</dbReference>
<evidence type="ECO:0000256" key="9">
    <source>
        <dbReference type="PROSITE-ProRule" id="PRU00027"/>
    </source>
</evidence>
<evidence type="ECO:0000256" key="7">
    <source>
        <dbReference type="ARBA" id="ARBA00023163"/>
    </source>
</evidence>
<feature type="region of interest" description="Disordered" evidence="10">
    <location>
        <begin position="529"/>
        <end position="555"/>
    </location>
</feature>
<feature type="region of interest" description="Disordered" evidence="10">
    <location>
        <begin position="55"/>
        <end position="132"/>
    </location>
</feature>
<evidence type="ECO:0000313" key="12">
    <source>
        <dbReference type="RefSeq" id="XP_028152013.1"/>
    </source>
</evidence>
<evidence type="ECO:0000256" key="4">
    <source>
        <dbReference type="ARBA" id="ARBA00022833"/>
    </source>
</evidence>
<dbReference type="InParanoid" id="A0A6P7H2S3"/>
<evidence type="ECO:0000259" key="11">
    <source>
        <dbReference type="PROSITE" id="PS50808"/>
    </source>
</evidence>
<dbReference type="InterPro" id="IPR036236">
    <property type="entry name" value="Znf_C2H2_sf"/>
</dbReference>
<dbReference type="InterPro" id="IPR003656">
    <property type="entry name" value="Znf_BED"/>
</dbReference>
<dbReference type="GO" id="GO:0009791">
    <property type="term" value="P:post-embryonic development"/>
    <property type="evidence" value="ECO:0007669"/>
    <property type="project" value="UniProtKB-ARBA"/>
</dbReference>
<dbReference type="GO" id="GO:0046983">
    <property type="term" value="F:protein dimerization activity"/>
    <property type="evidence" value="ECO:0007669"/>
    <property type="project" value="InterPro"/>
</dbReference>
<accession>A0A6P7H2S3</accession>
<name>A0A6P7H2S3_DIAVI</name>
<dbReference type="SUPFAM" id="SSF53098">
    <property type="entry name" value="Ribonuclease H-like"/>
    <property type="match status" value="1"/>
</dbReference>
<evidence type="ECO:0000256" key="1">
    <source>
        <dbReference type="ARBA" id="ARBA00004123"/>
    </source>
</evidence>
<dbReference type="PANTHER" id="PTHR46481:SF10">
    <property type="entry name" value="ZINC FINGER BED DOMAIN-CONTAINING PROTEIN 39"/>
    <property type="match status" value="1"/>
</dbReference>
<reference evidence="12" key="1">
    <citation type="submission" date="2025-08" db="UniProtKB">
        <authorList>
            <consortium name="RefSeq"/>
        </authorList>
    </citation>
    <scope>IDENTIFICATION</scope>
    <source>
        <tissue evidence="12">Whole insect</tissue>
    </source>
</reference>
<keyword evidence="4" id="KW-0862">Zinc</keyword>
<dbReference type="AlphaFoldDB" id="A0A6P7H2S3"/>
<dbReference type="InterPro" id="IPR008906">
    <property type="entry name" value="HATC_C_dom"/>
</dbReference>
<dbReference type="PANTHER" id="PTHR46481">
    <property type="entry name" value="ZINC FINGER BED DOMAIN-CONTAINING PROTEIN 4"/>
    <property type="match status" value="1"/>
</dbReference>
<evidence type="ECO:0000256" key="6">
    <source>
        <dbReference type="ARBA" id="ARBA00023125"/>
    </source>
</evidence>
<dbReference type="Pfam" id="PF02892">
    <property type="entry name" value="zf-BED"/>
    <property type="match status" value="1"/>
</dbReference>
<dbReference type="SUPFAM" id="SSF140996">
    <property type="entry name" value="Hermes dimerisation domain"/>
    <property type="match status" value="1"/>
</dbReference>
<dbReference type="GO" id="GO:0005634">
    <property type="term" value="C:nucleus"/>
    <property type="evidence" value="ECO:0007669"/>
    <property type="project" value="UniProtKB-SubCell"/>
</dbReference>
<feature type="compositionally biased region" description="Low complexity" evidence="10">
    <location>
        <begin position="70"/>
        <end position="117"/>
    </location>
</feature>
<organism evidence="12">
    <name type="scientific">Diabrotica virgifera virgifera</name>
    <name type="common">western corn rootworm</name>
    <dbReference type="NCBI Taxonomy" id="50390"/>
    <lineage>
        <taxon>Eukaryota</taxon>
        <taxon>Metazoa</taxon>
        <taxon>Ecdysozoa</taxon>
        <taxon>Arthropoda</taxon>
        <taxon>Hexapoda</taxon>
        <taxon>Insecta</taxon>
        <taxon>Pterygota</taxon>
        <taxon>Neoptera</taxon>
        <taxon>Endopterygota</taxon>
        <taxon>Coleoptera</taxon>
        <taxon>Polyphaga</taxon>
        <taxon>Cucujiformia</taxon>
        <taxon>Chrysomeloidea</taxon>
        <taxon>Chrysomelidae</taxon>
        <taxon>Galerucinae</taxon>
        <taxon>Diabroticina</taxon>
        <taxon>Diabroticites</taxon>
        <taxon>Diabrotica</taxon>
    </lineage>
</organism>
<dbReference type="GO" id="GO:0008270">
    <property type="term" value="F:zinc ion binding"/>
    <property type="evidence" value="ECO:0007669"/>
    <property type="project" value="UniProtKB-KW"/>
</dbReference>
<dbReference type="Gene3D" id="1.10.10.1070">
    <property type="entry name" value="Zinc finger, BED domain-containing"/>
    <property type="match status" value="1"/>
</dbReference>
<keyword evidence="2" id="KW-0479">Metal-binding</keyword>
<gene>
    <name evidence="12" type="primary">LOC114345393</name>
</gene>
<evidence type="ECO:0000256" key="3">
    <source>
        <dbReference type="ARBA" id="ARBA00022771"/>
    </source>
</evidence>
<dbReference type="RefSeq" id="XP_028152013.1">
    <property type="nucleotide sequence ID" value="XM_028296212.1"/>
</dbReference>
<dbReference type="FunCoup" id="A0A6P7H2S3">
    <property type="interactions" value="39"/>
</dbReference>
<evidence type="ECO:0000256" key="8">
    <source>
        <dbReference type="ARBA" id="ARBA00023242"/>
    </source>
</evidence>
<evidence type="ECO:0000256" key="5">
    <source>
        <dbReference type="ARBA" id="ARBA00023015"/>
    </source>
</evidence>
<dbReference type="SUPFAM" id="SSF57667">
    <property type="entry name" value="beta-beta-alpha zinc fingers"/>
    <property type="match status" value="1"/>
</dbReference>
<keyword evidence="8" id="KW-0539">Nucleus</keyword>
<sequence length="671" mass="74970">MAPSKRSIVWEYFDRVDKESVLCNVCKKKLKCVNNTSNMRLHLKSMHPILLVRSEEGRQDNPDTELLPDSSTAGTGNSSSSATTAGMSSSSSSSSATAAGTSSSSSATAAGTSSHTSQPNKRPHPYFSANKKRCKQLKLTTKNVEFTEKEKRAVDRALVKMIGKDLQPLSIVENEGFRDYTEQLQPLYKLPSRKTLTNILVPEVCREISENIKSMLNQTDSVGITTDIWSSDSNTSFISVTCHFISDTSELQNVVLDTKEIPGSHTAELIAAYVQEVIDDWNISDKITAIITDNGSNIKKAVNVILKKTHIPCVGHTLNLCVQDAIEANELLQLSLKKCKKIVSHFKQSNLAADKLKEVQIQMKLPALKVKQDVSTRWNSSYFMIERLLAIREPLSVALTYLRNAPEPLDASEWIYLQECVEILEPLHTMTEEMSGQKYPTLSMVIPLLRSVQHALKSVKTNTDVSLLLKNQLIEVISRRFSGWEENKIVAKSTFLDPRFMKTSFGLPVNADKAEKYVTEELESMKKKLQNNNTATGGSSNATASSTPSAESALSKKDLARQKLWKWVDDKVEEKRKTINSSVQASSSIVVRHYLELPPPDRWKSPLPFCEEHKAVLPDLYKLQKKYLCLPATSVPSERLFSIAGLATNDRRNRLDPKNLNNILLLHSNMK</sequence>